<dbReference type="Proteomes" id="UP001164963">
    <property type="component" value="Chromosome"/>
</dbReference>
<evidence type="ECO:0000313" key="1">
    <source>
        <dbReference type="EMBL" id="UZK58207.1"/>
    </source>
</evidence>
<organism evidence="1 2">
    <name type="scientific">Streptomyces drozdowiczii</name>
    <dbReference type="NCBI Taxonomy" id="202862"/>
    <lineage>
        <taxon>Bacteria</taxon>
        <taxon>Bacillati</taxon>
        <taxon>Actinomycetota</taxon>
        <taxon>Actinomycetes</taxon>
        <taxon>Kitasatosporales</taxon>
        <taxon>Streptomycetaceae</taxon>
        <taxon>Streptomyces</taxon>
    </lineage>
</organism>
<reference evidence="1" key="1">
    <citation type="journal article" date="2022" name="Front. Microbiol.">
        <title>Mirubactin C rescues the lethal effect of cell wall biosynthesis mutations in Bacillus subtilis.</title>
        <authorList>
            <person name="Kepplinger B."/>
            <person name="Wen X."/>
            <person name="Tyler A.R."/>
            <person name="Kim B.Y."/>
            <person name="Brown J."/>
            <person name="Banks P."/>
            <person name="Dashti Y."/>
            <person name="Mackenzie E.S."/>
            <person name="Wills C."/>
            <person name="Kawai Y."/>
            <person name="Waldron K.J."/>
            <person name="Allenby N.E.E."/>
            <person name="Wu L.J."/>
            <person name="Hall M.J."/>
            <person name="Errington J."/>
        </authorList>
    </citation>
    <scope>NUCLEOTIDE SEQUENCE</scope>
    <source>
        <strain evidence="1">MDA8-470</strain>
    </source>
</reference>
<accession>A0ABY6Q0R4</accession>
<dbReference type="Pfam" id="PF19746">
    <property type="entry name" value="DUF6233"/>
    <property type="match status" value="1"/>
</dbReference>
<proteinExistence type="predicted"/>
<protein>
    <submittedName>
        <fullName evidence="1">DUF6233 domain-containing protein</fullName>
    </submittedName>
</protein>
<evidence type="ECO:0000313" key="2">
    <source>
        <dbReference type="Proteomes" id="UP001164963"/>
    </source>
</evidence>
<dbReference type="InterPro" id="IPR046200">
    <property type="entry name" value="DUF6233"/>
</dbReference>
<dbReference type="RefSeq" id="WP_265546766.1">
    <property type="nucleotide sequence ID" value="NZ_CP098740.1"/>
</dbReference>
<keyword evidence="2" id="KW-1185">Reference proteome</keyword>
<dbReference type="EMBL" id="CP098740">
    <property type="protein sequence ID" value="UZK58207.1"/>
    <property type="molecule type" value="Genomic_DNA"/>
</dbReference>
<gene>
    <name evidence="1" type="ORF">NEH16_32720</name>
</gene>
<name>A0ABY6Q0R4_9ACTN</name>
<sequence>MYDLPPDLPRLRTLEQQLTIWLGHIRKAIAAAEQREAEQQRGAERRSAVPDWIVELGIGQGAPSIEVHAGGCHAAGKRRRAIDRDQARRLIADGSGRARTVSRMSSSG</sequence>